<sequence length="141" mass="15811">MSTLTQKESLANEYTNSREALQNFAIAVSALPSNKWIFSIIVAVVSLMEGGMQLLFRWSTRRLPTPDLGEGLFSSSIPRLPFQQQLSSNRLSSAAQSWRNCSPAAGHYVCNGSLVMWETLVMREPVPWRKAAPNPTSRRFH</sequence>
<protein>
    <submittedName>
        <fullName evidence="2">Uncharacterized protein</fullName>
    </submittedName>
</protein>
<evidence type="ECO:0000256" key="1">
    <source>
        <dbReference type="SAM" id="Phobius"/>
    </source>
</evidence>
<evidence type="ECO:0000313" key="2">
    <source>
        <dbReference type="EMBL" id="GIY19577.1"/>
    </source>
</evidence>
<reference evidence="2 3" key="1">
    <citation type="submission" date="2021-06" db="EMBL/GenBank/DDBJ databases">
        <title>Caerostris darwini draft genome.</title>
        <authorList>
            <person name="Kono N."/>
            <person name="Arakawa K."/>
        </authorList>
    </citation>
    <scope>NUCLEOTIDE SEQUENCE [LARGE SCALE GENOMIC DNA]</scope>
</reference>
<keyword evidence="3" id="KW-1185">Reference proteome</keyword>
<name>A0AAV4RGL1_9ARAC</name>
<keyword evidence="1" id="KW-0812">Transmembrane</keyword>
<keyword evidence="1" id="KW-1133">Transmembrane helix</keyword>
<dbReference type="AlphaFoldDB" id="A0AAV4RGL1"/>
<feature type="transmembrane region" description="Helical" evidence="1">
    <location>
        <begin position="36"/>
        <end position="56"/>
    </location>
</feature>
<organism evidence="2 3">
    <name type="scientific">Caerostris darwini</name>
    <dbReference type="NCBI Taxonomy" id="1538125"/>
    <lineage>
        <taxon>Eukaryota</taxon>
        <taxon>Metazoa</taxon>
        <taxon>Ecdysozoa</taxon>
        <taxon>Arthropoda</taxon>
        <taxon>Chelicerata</taxon>
        <taxon>Arachnida</taxon>
        <taxon>Araneae</taxon>
        <taxon>Araneomorphae</taxon>
        <taxon>Entelegynae</taxon>
        <taxon>Araneoidea</taxon>
        <taxon>Araneidae</taxon>
        <taxon>Caerostris</taxon>
    </lineage>
</organism>
<gene>
    <name evidence="2" type="ORF">CDAR_273951</name>
</gene>
<accession>A0AAV4RGL1</accession>
<comment type="caution">
    <text evidence="2">The sequence shown here is derived from an EMBL/GenBank/DDBJ whole genome shotgun (WGS) entry which is preliminary data.</text>
</comment>
<dbReference type="EMBL" id="BPLQ01006056">
    <property type="protein sequence ID" value="GIY19577.1"/>
    <property type="molecule type" value="Genomic_DNA"/>
</dbReference>
<proteinExistence type="predicted"/>
<keyword evidence="1" id="KW-0472">Membrane</keyword>
<evidence type="ECO:0000313" key="3">
    <source>
        <dbReference type="Proteomes" id="UP001054837"/>
    </source>
</evidence>
<dbReference type="Proteomes" id="UP001054837">
    <property type="component" value="Unassembled WGS sequence"/>
</dbReference>